<evidence type="ECO:0000256" key="5">
    <source>
        <dbReference type="ARBA" id="ARBA00022777"/>
    </source>
</evidence>
<keyword evidence="5 13" id="KW-0418">Kinase</keyword>
<protein>
    <recommendedName>
        <fullName evidence="1">non-specific serine/threonine protein kinase</fullName>
        <ecNumber evidence="1">2.7.11.1</ecNumber>
    </recommendedName>
</protein>
<proteinExistence type="inferred from homology"/>
<dbReference type="EC" id="2.7.11.1" evidence="1"/>
<keyword evidence="4 9" id="KW-0547">Nucleotide-binding</keyword>
<dbReference type="InterPro" id="IPR011009">
    <property type="entry name" value="Kinase-like_dom_sf"/>
</dbReference>
<gene>
    <name evidence="13" type="primary">VvCHDp000620_0</name>
    <name evidence="13" type="ORF">CK203_044365</name>
</gene>
<dbReference type="GO" id="GO:0005524">
    <property type="term" value="F:ATP binding"/>
    <property type="evidence" value="ECO:0007669"/>
    <property type="project" value="UniProtKB-UniRule"/>
</dbReference>
<dbReference type="InterPro" id="IPR000719">
    <property type="entry name" value="Prot_kinase_dom"/>
</dbReference>
<dbReference type="Gene3D" id="1.10.510.10">
    <property type="entry name" value="Transferase(Phosphotransferase) domain 1"/>
    <property type="match status" value="1"/>
</dbReference>
<comment type="catalytic activity">
    <reaction evidence="7">
        <text>L-threonyl-[protein] + ATP = O-phospho-L-threonyl-[protein] + ADP + H(+)</text>
        <dbReference type="Rhea" id="RHEA:46608"/>
        <dbReference type="Rhea" id="RHEA-COMP:11060"/>
        <dbReference type="Rhea" id="RHEA-COMP:11605"/>
        <dbReference type="ChEBI" id="CHEBI:15378"/>
        <dbReference type="ChEBI" id="CHEBI:30013"/>
        <dbReference type="ChEBI" id="CHEBI:30616"/>
        <dbReference type="ChEBI" id="CHEBI:61977"/>
        <dbReference type="ChEBI" id="CHEBI:456216"/>
        <dbReference type="EC" id="2.7.11.1"/>
    </reaction>
</comment>
<dbReference type="FunFam" id="1.10.510.10:FF:001023">
    <property type="entry name" value="Os07g0541700 protein"/>
    <property type="match status" value="1"/>
</dbReference>
<evidence type="ECO:0000256" key="7">
    <source>
        <dbReference type="ARBA" id="ARBA00047899"/>
    </source>
</evidence>
<comment type="catalytic activity">
    <reaction evidence="8">
        <text>L-seryl-[protein] + ATP = O-phospho-L-seryl-[protein] + ADP + H(+)</text>
        <dbReference type="Rhea" id="RHEA:17989"/>
        <dbReference type="Rhea" id="RHEA-COMP:9863"/>
        <dbReference type="Rhea" id="RHEA-COMP:11604"/>
        <dbReference type="ChEBI" id="CHEBI:15378"/>
        <dbReference type="ChEBI" id="CHEBI:29999"/>
        <dbReference type="ChEBI" id="CHEBI:30616"/>
        <dbReference type="ChEBI" id="CHEBI:83421"/>
        <dbReference type="ChEBI" id="CHEBI:456216"/>
        <dbReference type="EC" id="2.7.11.1"/>
    </reaction>
</comment>
<dbReference type="Gene3D" id="3.30.200.20">
    <property type="entry name" value="Phosphorylase Kinase, domain 1"/>
    <property type="match status" value="1"/>
</dbReference>
<dbReference type="PROSITE" id="PS00108">
    <property type="entry name" value="PROTEIN_KINASE_ST"/>
    <property type="match status" value="1"/>
</dbReference>
<evidence type="ECO:0000313" key="14">
    <source>
        <dbReference type="Proteomes" id="UP000288805"/>
    </source>
</evidence>
<evidence type="ECO:0000256" key="9">
    <source>
        <dbReference type="PROSITE-ProRule" id="PRU10141"/>
    </source>
</evidence>
<dbReference type="Pfam" id="PF07714">
    <property type="entry name" value="PK_Tyr_Ser-Thr"/>
    <property type="match status" value="1"/>
</dbReference>
<comment type="similarity">
    <text evidence="10">Belongs to the protein kinase superfamily.</text>
</comment>
<evidence type="ECO:0000256" key="2">
    <source>
        <dbReference type="ARBA" id="ARBA00022527"/>
    </source>
</evidence>
<dbReference type="PANTHER" id="PTHR47987:SF20">
    <property type="entry name" value="OS04G0654600 PROTEIN"/>
    <property type="match status" value="1"/>
</dbReference>
<dbReference type="InterPro" id="IPR001245">
    <property type="entry name" value="Ser-Thr/Tyr_kinase_cat_dom"/>
</dbReference>
<feature type="domain" description="Protein kinase" evidence="12">
    <location>
        <begin position="65"/>
        <end position="332"/>
    </location>
</feature>
<dbReference type="AlphaFoldDB" id="A0A438H8L8"/>
<feature type="binding site" evidence="9">
    <location>
        <position position="93"/>
    </location>
    <ligand>
        <name>ATP</name>
        <dbReference type="ChEBI" id="CHEBI:30616"/>
    </ligand>
</feature>
<sequence>MRYIRSGSFKRLFSAKRHSFEEGSQTPGGCAHDDGNEAFGVGGMKQSTLRNPPGNASPMRRFFMPPVDNMVGKGGYAEVYRGTLEDGEAVAVKRLTKASTDERKEKEFLTEIGTIGHVCHPNVSSLLGCCIDNGLYLIFQFFSRGSVSSVLHDENSLSLDWKIRYKIAVGTARGLHYLHKGCQRRIIHRDIKASNVLLTADYEPQISDFGLAKWLPSQWTHHSIVPIEGTFGYSTLQYSFNPKEINCTDVFAFGVFLLEIISGRKPVDGSHQSLHSWVLEAMLGGEIDEERWKMPEEEEEQEEFWGFDDLECESDTSFSTSPHDSISTRSIS</sequence>
<evidence type="ECO:0000256" key="10">
    <source>
        <dbReference type="RuleBase" id="RU000304"/>
    </source>
</evidence>
<evidence type="ECO:0000256" key="4">
    <source>
        <dbReference type="ARBA" id="ARBA00022741"/>
    </source>
</evidence>
<dbReference type="PROSITE" id="PS50011">
    <property type="entry name" value="PROTEIN_KINASE_DOM"/>
    <property type="match status" value="1"/>
</dbReference>
<dbReference type="Proteomes" id="UP000288805">
    <property type="component" value="Unassembled WGS sequence"/>
</dbReference>
<keyword evidence="2 10" id="KW-0723">Serine/threonine-protein kinase</keyword>
<evidence type="ECO:0000256" key="3">
    <source>
        <dbReference type="ARBA" id="ARBA00022679"/>
    </source>
</evidence>
<reference evidence="13 14" key="1">
    <citation type="journal article" date="2018" name="PLoS Genet.">
        <title>Population sequencing reveals clonal diversity and ancestral inbreeding in the grapevine cultivar Chardonnay.</title>
        <authorList>
            <person name="Roach M.J."/>
            <person name="Johnson D.L."/>
            <person name="Bohlmann J."/>
            <person name="van Vuuren H.J."/>
            <person name="Jones S.J."/>
            <person name="Pretorius I.S."/>
            <person name="Schmidt S.A."/>
            <person name="Borneman A.R."/>
        </authorList>
    </citation>
    <scope>NUCLEOTIDE SEQUENCE [LARGE SCALE GENOMIC DNA]</scope>
    <source>
        <strain evidence="14">cv. Chardonnay</strain>
        <tissue evidence="13">Leaf</tissue>
    </source>
</reference>
<dbReference type="GO" id="GO:0004674">
    <property type="term" value="F:protein serine/threonine kinase activity"/>
    <property type="evidence" value="ECO:0007669"/>
    <property type="project" value="UniProtKB-KW"/>
</dbReference>
<dbReference type="PROSITE" id="PS00107">
    <property type="entry name" value="PROTEIN_KINASE_ATP"/>
    <property type="match status" value="1"/>
</dbReference>
<accession>A0A438H8L8</accession>
<dbReference type="PANTHER" id="PTHR47987">
    <property type="entry name" value="OS08G0249100 PROTEIN"/>
    <property type="match status" value="1"/>
</dbReference>
<organism evidence="13 14">
    <name type="scientific">Vitis vinifera</name>
    <name type="common">Grape</name>
    <dbReference type="NCBI Taxonomy" id="29760"/>
    <lineage>
        <taxon>Eukaryota</taxon>
        <taxon>Viridiplantae</taxon>
        <taxon>Streptophyta</taxon>
        <taxon>Embryophyta</taxon>
        <taxon>Tracheophyta</taxon>
        <taxon>Spermatophyta</taxon>
        <taxon>Magnoliopsida</taxon>
        <taxon>eudicotyledons</taxon>
        <taxon>Gunneridae</taxon>
        <taxon>Pentapetalae</taxon>
        <taxon>rosids</taxon>
        <taxon>Vitales</taxon>
        <taxon>Vitaceae</taxon>
        <taxon>Viteae</taxon>
        <taxon>Vitis</taxon>
    </lineage>
</organism>
<keyword evidence="13" id="KW-0675">Receptor</keyword>
<evidence type="ECO:0000256" key="1">
    <source>
        <dbReference type="ARBA" id="ARBA00012513"/>
    </source>
</evidence>
<evidence type="ECO:0000256" key="6">
    <source>
        <dbReference type="ARBA" id="ARBA00022840"/>
    </source>
</evidence>
<keyword evidence="6 9" id="KW-0067">ATP-binding</keyword>
<evidence type="ECO:0000313" key="13">
    <source>
        <dbReference type="EMBL" id="RVW80671.1"/>
    </source>
</evidence>
<evidence type="ECO:0000256" key="11">
    <source>
        <dbReference type="SAM" id="MobiDB-lite"/>
    </source>
</evidence>
<keyword evidence="3" id="KW-0808">Transferase</keyword>
<feature type="region of interest" description="Disordered" evidence="11">
    <location>
        <begin position="312"/>
        <end position="332"/>
    </location>
</feature>
<evidence type="ECO:0000259" key="12">
    <source>
        <dbReference type="PROSITE" id="PS50011"/>
    </source>
</evidence>
<dbReference type="InterPro" id="IPR017441">
    <property type="entry name" value="Protein_kinase_ATP_BS"/>
</dbReference>
<dbReference type="InterPro" id="IPR046958">
    <property type="entry name" value="RBK1/2/STUNTED"/>
</dbReference>
<comment type="caution">
    <text evidence="13">The sequence shown here is derived from an EMBL/GenBank/DDBJ whole genome shotgun (WGS) entry which is preliminary data.</text>
</comment>
<name>A0A438H8L8_VITVI</name>
<dbReference type="SMART" id="SM00220">
    <property type="entry name" value="S_TKc"/>
    <property type="match status" value="1"/>
</dbReference>
<feature type="compositionally biased region" description="Polar residues" evidence="11">
    <location>
        <begin position="315"/>
        <end position="332"/>
    </location>
</feature>
<dbReference type="EMBL" id="QGNW01000263">
    <property type="protein sequence ID" value="RVW80671.1"/>
    <property type="molecule type" value="Genomic_DNA"/>
</dbReference>
<dbReference type="SUPFAM" id="SSF56112">
    <property type="entry name" value="Protein kinase-like (PK-like)"/>
    <property type="match status" value="1"/>
</dbReference>
<dbReference type="InterPro" id="IPR008271">
    <property type="entry name" value="Ser/Thr_kinase_AS"/>
</dbReference>
<evidence type="ECO:0000256" key="8">
    <source>
        <dbReference type="ARBA" id="ARBA00048679"/>
    </source>
</evidence>